<dbReference type="Proteomes" id="UP001189624">
    <property type="component" value="Chromosome 5"/>
</dbReference>
<dbReference type="AlphaFoldDB" id="A0AA86TB59"/>
<evidence type="ECO:0000256" key="1">
    <source>
        <dbReference type="SAM" id="SignalP"/>
    </source>
</evidence>
<evidence type="ECO:0000313" key="3">
    <source>
        <dbReference type="Proteomes" id="UP001189624"/>
    </source>
</evidence>
<dbReference type="EMBL" id="OY731402">
    <property type="protein sequence ID" value="CAJ1958795.1"/>
    <property type="molecule type" value="Genomic_DNA"/>
</dbReference>
<proteinExistence type="predicted"/>
<feature type="signal peptide" evidence="1">
    <location>
        <begin position="1"/>
        <end position="30"/>
    </location>
</feature>
<keyword evidence="3" id="KW-1185">Reference proteome</keyword>
<gene>
    <name evidence="2" type="ORF">AYBTSS11_LOCUS17928</name>
</gene>
<evidence type="ECO:0000313" key="2">
    <source>
        <dbReference type="EMBL" id="CAJ1958795.1"/>
    </source>
</evidence>
<sequence>MEGWKKSAMKLAVLLAFMVISSEMWMKSEARGPVVRLHCTNDSQCQYNCPNCGCKCINTWCRCPIQPFTHNIPLQEQPPNHV</sequence>
<protein>
    <submittedName>
        <fullName evidence="2">Uncharacterized protein</fullName>
    </submittedName>
</protein>
<keyword evidence="1" id="KW-0732">Signal</keyword>
<organism evidence="2 3">
    <name type="scientific">Sphenostylis stenocarpa</name>
    <dbReference type="NCBI Taxonomy" id="92480"/>
    <lineage>
        <taxon>Eukaryota</taxon>
        <taxon>Viridiplantae</taxon>
        <taxon>Streptophyta</taxon>
        <taxon>Embryophyta</taxon>
        <taxon>Tracheophyta</taxon>
        <taxon>Spermatophyta</taxon>
        <taxon>Magnoliopsida</taxon>
        <taxon>eudicotyledons</taxon>
        <taxon>Gunneridae</taxon>
        <taxon>Pentapetalae</taxon>
        <taxon>rosids</taxon>
        <taxon>fabids</taxon>
        <taxon>Fabales</taxon>
        <taxon>Fabaceae</taxon>
        <taxon>Papilionoideae</taxon>
        <taxon>50 kb inversion clade</taxon>
        <taxon>NPAAA clade</taxon>
        <taxon>indigoferoid/millettioid clade</taxon>
        <taxon>Phaseoleae</taxon>
        <taxon>Sphenostylis</taxon>
    </lineage>
</organism>
<name>A0AA86TB59_9FABA</name>
<feature type="chain" id="PRO_5041696682" evidence="1">
    <location>
        <begin position="31"/>
        <end position="82"/>
    </location>
</feature>
<accession>A0AA86TB59</accession>
<reference evidence="2" key="1">
    <citation type="submission" date="2023-10" db="EMBL/GenBank/DDBJ databases">
        <authorList>
            <person name="Domelevo Entfellner J.-B."/>
        </authorList>
    </citation>
    <scope>NUCLEOTIDE SEQUENCE</scope>
</reference>
<dbReference type="Gramene" id="rna-AYBTSS11_LOCUS17928">
    <property type="protein sequence ID" value="CAJ1958795.1"/>
    <property type="gene ID" value="gene-AYBTSS11_LOCUS17928"/>
</dbReference>